<evidence type="ECO:0000256" key="2">
    <source>
        <dbReference type="ARBA" id="ARBA00009813"/>
    </source>
</evidence>
<dbReference type="AlphaFoldDB" id="A0A2N4U2V5"/>
<dbReference type="PANTHER" id="PTHR35272">
    <property type="entry name" value="THIOL:DISULFIDE INTERCHANGE PROTEIN DSBC-RELATED"/>
    <property type="match status" value="1"/>
</dbReference>
<dbReference type="Gene3D" id="3.40.30.10">
    <property type="entry name" value="Glutaredoxin"/>
    <property type="match status" value="1"/>
</dbReference>
<dbReference type="EMBL" id="PDNW01000011">
    <property type="protein sequence ID" value="PLC49346.1"/>
    <property type="molecule type" value="Genomic_DNA"/>
</dbReference>
<keyword evidence="6 7" id="KW-0676">Redox-active center</keyword>
<dbReference type="InterPro" id="IPR033954">
    <property type="entry name" value="DiS-bond_Isoase_DsbC/G"/>
</dbReference>
<dbReference type="InterPro" id="IPR018950">
    <property type="entry name" value="DiS-bond_isomerase_DsbC/G_N"/>
</dbReference>
<evidence type="ECO:0000259" key="9">
    <source>
        <dbReference type="Pfam" id="PF13098"/>
    </source>
</evidence>
<evidence type="ECO:0000256" key="6">
    <source>
        <dbReference type="ARBA" id="ARBA00023284"/>
    </source>
</evidence>
<reference evidence="10 11" key="1">
    <citation type="submission" date="2017-10" db="EMBL/GenBank/DDBJ databases">
        <title>Two draft genome sequences of Pusillimonas sp. strains isolated from a nitrate- and radionuclide-contaminated groundwater in Russia.</title>
        <authorList>
            <person name="Grouzdev D.S."/>
            <person name="Tourova T.P."/>
            <person name="Goeva M.A."/>
            <person name="Babich T.L."/>
            <person name="Sokolova D.S."/>
            <person name="Abdullin R."/>
            <person name="Poltaraus A.B."/>
            <person name="Toshchakov S.V."/>
            <person name="Nazina T.N."/>
        </authorList>
    </citation>
    <scope>NUCLEOTIDE SEQUENCE [LARGE SCALE GENOMIC DNA]</scope>
    <source>
        <strain evidence="10 11">JR1/69-3-13</strain>
    </source>
</reference>
<evidence type="ECO:0000313" key="10">
    <source>
        <dbReference type="EMBL" id="PLC49346.1"/>
    </source>
</evidence>
<dbReference type="Gene3D" id="3.10.450.70">
    <property type="entry name" value="Disulphide bond isomerase, DsbC/G, N-terminal"/>
    <property type="match status" value="1"/>
</dbReference>
<dbReference type="PANTHER" id="PTHR35272:SF3">
    <property type="entry name" value="THIOL:DISULFIDE INTERCHANGE PROTEIN DSBC"/>
    <property type="match status" value="1"/>
</dbReference>
<dbReference type="OrthoDB" id="12976at2"/>
<sequence>MRSKFAGLLGAALLASMPFISSPVLAQGNVLSTQSGSNSSDATVLSTESIRKGFAERFPGIEIAEVNPTPFPGLFEVQIGMDLLYTDVNVDYILQGSLVDAKTRKDLTAQRLEQLSQISFDALPLELAVKQVKGNGARKMAIFEDPNCGYCKRLHQTLKEVDNTTVYTFLFPILSPDSGIKARNIWCAKDQAATWRAWMLDGKTPPDVNCATPVDTVLALGKKLMVQGTPAIIFADGSRVNGALPLDDLQRKLDALN</sequence>
<keyword evidence="5" id="KW-1015">Disulfide bond</keyword>
<keyword evidence="11" id="KW-1185">Reference proteome</keyword>
<dbReference type="InterPro" id="IPR051470">
    <property type="entry name" value="Thiol:disulfide_interchange"/>
</dbReference>
<feature type="domain" description="Thioredoxin-like fold" evidence="9">
    <location>
        <begin position="132"/>
        <end position="252"/>
    </location>
</feature>
<feature type="domain" description="Disulphide bond isomerase DsbC/G N-terminal" evidence="8">
    <location>
        <begin position="47"/>
        <end position="109"/>
    </location>
</feature>
<organism evidence="10 11">
    <name type="scientific">Pollutimonas subterranea</name>
    <dbReference type="NCBI Taxonomy" id="2045210"/>
    <lineage>
        <taxon>Bacteria</taxon>
        <taxon>Pseudomonadati</taxon>
        <taxon>Pseudomonadota</taxon>
        <taxon>Betaproteobacteria</taxon>
        <taxon>Burkholderiales</taxon>
        <taxon>Alcaligenaceae</taxon>
        <taxon>Pollutimonas</taxon>
    </lineage>
</organism>
<protein>
    <recommendedName>
        <fullName evidence="7">Thiol:disulfide interchange protein</fullName>
    </recommendedName>
</protein>
<dbReference type="RefSeq" id="WP_102074513.1">
    <property type="nucleotide sequence ID" value="NZ_PDNW01000011.1"/>
</dbReference>
<keyword evidence="4 7" id="KW-0574">Periplasm</keyword>
<feature type="signal peptide" evidence="7">
    <location>
        <begin position="1"/>
        <end position="26"/>
    </location>
</feature>
<comment type="function">
    <text evidence="7">Required for disulfide bond formation in some periplasmic proteins. Acts by transferring its disulfide bond to other proteins and is reduced in the process.</text>
</comment>
<dbReference type="InterPro" id="IPR036249">
    <property type="entry name" value="Thioredoxin-like_sf"/>
</dbReference>
<dbReference type="InterPro" id="IPR012336">
    <property type="entry name" value="Thioredoxin-like_fold"/>
</dbReference>
<dbReference type="SUPFAM" id="SSF54423">
    <property type="entry name" value="DsbC/DsbG N-terminal domain-like"/>
    <property type="match status" value="1"/>
</dbReference>
<accession>A0A2N4U2V5</accession>
<evidence type="ECO:0000256" key="3">
    <source>
        <dbReference type="ARBA" id="ARBA00022729"/>
    </source>
</evidence>
<evidence type="ECO:0000256" key="5">
    <source>
        <dbReference type="ARBA" id="ARBA00023157"/>
    </source>
</evidence>
<feature type="chain" id="PRO_5014487683" description="Thiol:disulfide interchange protein" evidence="7">
    <location>
        <begin position="27"/>
        <end position="257"/>
    </location>
</feature>
<dbReference type="Pfam" id="PF10411">
    <property type="entry name" value="DsbC_N"/>
    <property type="match status" value="1"/>
</dbReference>
<evidence type="ECO:0000256" key="1">
    <source>
        <dbReference type="ARBA" id="ARBA00004418"/>
    </source>
</evidence>
<evidence type="ECO:0000259" key="8">
    <source>
        <dbReference type="Pfam" id="PF10411"/>
    </source>
</evidence>
<dbReference type="Proteomes" id="UP000234190">
    <property type="component" value="Unassembled WGS sequence"/>
</dbReference>
<dbReference type="Pfam" id="PF13098">
    <property type="entry name" value="Thioredoxin_2"/>
    <property type="match status" value="1"/>
</dbReference>
<proteinExistence type="inferred from homology"/>
<name>A0A2N4U2V5_9BURK</name>
<comment type="caution">
    <text evidence="10">The sequence shown here is derived from an EMBL/GenBank/DDBJ whole genome shotgun (WGS) entry which is preliminary data.</text>
</comment>
<dbReference type="GO" id="GO:0042597">
    <property type="term" value="C:periplasmic space"/>
    <property type="evidence" value="ECO:0007669"/>
    <property type="project" value="UniProtKB-SubCell"/>
</dbReference>
<comment type="subcellular location">
    <subcellularLocation>
        <location evidence="1 7">Periplasm</location>
    </subcellularLocation>
</comment>
<keyword evidence="3 7" id="KW-0732">Signal</keyword>
<evidence type="ECO:0000256" key="4">
    <source>
        <dbReference type="ARBA" id="ARBA00022764"/>
    </source>
</evidence>
<gene>
    <name evidence="10" type="ORF">CR159_13670</name>
</gene>
<evidence type="ECO:0000313" key="11">
    <source>
        <dbReference type="Proteomes" id="UP000234190"/>
    </source>
</evidence>
<comment type="similarity">
    <text evidence="2 7">Belongs to the thioredoxin family. DsbC subfamily.</text>
</comment>
<dbReference type="CDD" id="cd03020">
    <property type="entry name" value="DsbA_DsbC_DsbG"/>
    <property type="match status" value="1"/>
</dbReference>
<dbReference type="SUPFAM" id="SSF52833">
    <property type="entry name" value="Thioredoxin-like"/>
    <property type="match status" value="1"/>
</dbReference>
<dbReference type="InterPro" id="IPR009094">
    <property type="entry name" value="DiS-bond_isomerase_DsbC/G_N_sf"/>
</dbReference>
<evidence type="ECO:0000256" key="7">
    <source>
        <dbReference type="RuleBase" id="RU364038"/>
    </source>
</evidence>